<evidence type="ECO:0000313" key="4">
    <source>
        <dbReference type="Proteomes" id="UP000685013"/>
    </source>
</evidence>
<keyword evidence="1" id="KW-0732">Signal</keyword>
<dbReference type="AlphaFoldDB" id="A0AAV6NV81"/>
<gene>
    <name evidence="3" type="primary">IRX12</name>
    <name evidence="3" type="ORF">SDJN03_07861</name>
</gene>
<feature type="domain" description="Plastocyanin-like" evidence="2">
    <location>
        <begin position="24"/>
        <end position="75"/>
    </location>
</feature>
<protein>
    <submittedName>
        <fullName evidence="3">Laccase-4</fullName>
    </submittedName>
</protein>
<sequence>MMRYILITLLVAFLAGAAVVESLVRHYSEWWKGDVEDMVNKSIVSGLPPAVSDVHTINGHPGPVHGCATNGTQMDKHTKIIKRS</sequence>
<organism evidence="3 4">
    <name type="scientific">Cucurbita argyrosperma subsp. sororia</name>
    <dbReference type="NCBI Taxonomy" id="37648"/>
    <lineage>
        <taxon>Eukaryota</taxon>
        <taxon>Viridiplantae</taxon>
        <taxon>Streptophyta</taxon>
        <taxon>Embryophyta</taxon>
        <taxon>Tracheophyta</taxon>
        <taxon>Spermatophyta</taxon>
        <taxon>Magnoliopsida</taxon>
        <taxon>eudicotyledons</taxon>
        <taxon>Gunneridae</taxon>
        <taxon>Pentapetalae</taxon>
        <taxon>rosids</taxon>
        <taxon>fabids</taxon>
        <taxon>Cucurbitales</taxon>
        <taxon>Cucurbitaceae</taxon>
        <taxon>Cucurbiteae</taxon>
        <taxon>Cucurbita</taxon>
    </lineage>
</organism>
<dbReference type="EMBL" id="JAGKQH010000004">
    <property type="protein sequence ID" value="KAG6602628.1"/>
    <property type="molecule type" value="Genomic_DNA"/>
</dbReference>
<comment type="caution">
    <text evidence="3">The sequence shown here is derived from an EMBL/GenBank/DDBJ whole genome shotgun (WGS) entry which is preliminary data.</text>
</comment>
<feature type="signal peptide" evidence="1">
    <location>
        <begin position="1"/>
        <end position="22"/>
    </location>
</feature>
<reference evidence="3 4" key="1">
    <citation type="journal article" date="2021" name="Hortic Res">
        <title>The domestication of Cucurbita argyrosperma as revealed by the genome of its wild relative.</title>
        <authorList>
            <person name="Barrera-Redondo J."/>
            <person name="Sanchez-de la Vega G."/>
            <person name="Aguirre-Liguori J.A."/>
            <person name="Castellanos-Morales G."/>
            <person name="Gutierrez-Guerrero Y.T."/>
            <person name="Aguirre-Dugua X."/>
            <person name="Aguirre-Planter E."/>
            <person name="Tenaillon M.I."/>
            <person name="Lira-Saade R."/>
            <person name="Eguiarte L.E."/>
        </authorList>
    </citation>
    <scope>NUCLEOTIDE SEQUENCE [LARGE SCALE GENOMIC DNA]</scope>
    <source>
        <strain evidence="3">JBR-2021</strain>
    </source>
</reference>
<proteinExistence type="predicted"/>
<keyword evidence="4" id="KW-1185">Reference proteome</keyword>
<feature type="non-terminal residue" evidence="3">
    <location>
        <position position="1"/>
    </location>
</feature>
<evidence type="ECO:0000313" key="3">
    <source>
        <dbReference type="EMBL" id="KAG6602628.1"/>
    </source>
</evidence>
<dbReference type="Pfam" id="PF00394">
    <property type="entry name" value="Cu-oxidase"/>
    <property type="match status" value="1"/>
</dbReference>
<evidence type="ECO:0000256" key="1">
    <source>
        <dbReference type="SAM" id="SignalP"/>
    </source>
</evidence>
<evidence type="ECO:0000259" key="2">
    <source>
        <dbReference type="Pfam" id="PF00394"/>
    </source>
</evidence>
<name>A0AAV6NV81_9ROSI</name>
<accession>A0AAV6NV81</accession>
<dbReference type="InterPro" id="IPR001117">
    <property type="entry name" value="Cu-oxidase_2nd"/>
</dbReference>
<dbReference type="Proteomes" id="UP000685013">
    <property type="component" value="Chromosome 4"/>
</dbReference>
<feature type="chain" id="PRO_5043865571" evidence="1">
    <location>
        <begin position="23"/>
        <end position="84"/>
    </location>
</feature>